<organism evidence="2 3">
    <name type="scientific">Aeromonas salmonicida subsp. pectinolytica 34mel</name>
    <dbReference type="NCBI Taxonomy" id="1324960"/>
    <lineage>
        <taxon>Bacteria</taxon>
        <taxon>Pseudomonadati</taxon>
        <taxon>Pseudomonadota</taxon>
        <taxon>Gammaproteobacteria</taxon>
        <taxon>Aeromonadales</taxon>
        <taxon>Aeromonadaceae</taxon>
        <taxon>Aeromonas</taxon>
    </lineage>
</organism>
<dbReference type="EMBL" id="CP022426">
    <property type="protein sequence ID" value="ATP10596.1"/>
    <property type="molecule type" value="Genomic_DNA"/>
</dbReference>
<evidence type="ECO:0000259" key="1">
    <source>
        <dbReference type="Pfam" id="PF20385"/>
    </source>
</evidence>
<feature type="domain" description="DUF6680" evidence="1">
    <location>
        <begin position="4"/>
        <end position="171"/>
    </location>
</feature>
<name>A0A2D1QK21_AERSA</name>
<proteinExistence type="predicted"/>
<protein>
    <recommendedName>
        <fullName evidence="1">DUF6680 domain-containing protein</fullName>
    </recommendedName>
</protein>
<sequence length="206" mass="24169">MLITMSDWLMMLAVILGPILAVQIQKFLDRRSEDRNKKMEVFRDLMTTRASTLAFQHVSALNMVGLEFNGRRYSKVVNAWKTYLDHLNSYPNDDENMQKIWEEKRNDQLSDLLYEMGESLGFDFDKVHIKKAGYFPKAYADQETEQKYIRSQLVDVFLGKKSIPMSIVYFPSDDEALKTQKELHCLMKEHFEGNRSIPITIKKEIN</sequence>
<evidence type="ECO:0000313" key="3">
    <source>
        <dbReference type="Proteomes" id="UP000222916"/>
    </source>
</evidence>
<reference evidence="3" key="1">
    <citation type="journal article" date="2018" name="BMC Genomics">
        <title>The complete and fully assembled genome sequence of Aeromonas salmonicida subsp. pectinolytica and its comparative analysis with other Aeromonas species: investigation of the mobilome in environmental and pathogenic strains.</title>
        <authorList>
            <person name="Pfeiffer F."/>
            <person name="Zamora-Lagos M.A."/>
            <person name="Blettinger M."/>
            <person name="Yeroslaviz A."/>
            <person name="Dahl A."/>
            <person name="Gruber S."/>
            <person name="Habermann B.H."/>
        </authorList>
    </citation>
    <scope>NUCLEOTIDE SEQUENCE [LARGE SCALE GENOMIC DNA]</scope>
    <source>
        <strain evidence="3">34mel</strain>
    </source>
</reference>
<dbReference type="Proteomes" id="UP000222916">
    <property type="component" value="Chromosome"/>
</dbReference>
<dbReference type="AlphaFoldDB" id="A0A2D1QK21"/>
<dbReference type="RefSeq" id="WP_240039790.1">
    <property type="nucleotide sequence ID" value="NZ_CP022426.1"/>
</dbReference>
<accession>A0A2D1QK21</accession>
<evidence type="ECO:0000313" key="2">
    <source>
        <dbReference type="EMBL" id="ATP10596.1"/>
    </source>
</evidence>
<dbReference type="InterPro" id="IPR046502">
    <property type="entry name" value="DUF6680"/>
</dbReference>
<dbReference type="Pfam" id="PF20385">
    <property type="entry name" value="DUF6680"/>
    <property type="match status" value="1"/>
</dbReference>
<gene>
    <name evidence="2" type="ORF">Asalp_35000</name>
</gene>